<organism evidence="1 2">
    <name type="scientific">Oxynema aestuarii AP17</name>
    <dbReference type="NCBI Taxonomy" id="2064643"/>
    <lineage>
        <taxon>Bacteria</taxon>
        <taxon>Bacillati</taxon>
        <taxon>Cyanobacteriota</taxon>
        <taxon>Cyanophyceae</taxon>
        <taxon>Oscillatoriophycideae</taxon>
        <taxon>Oscillatoriales</taxon>
        <taxon>Oscillatoriaceae</taxon>
        <taxon>Oxynema</taxon>
        <taxon>Oxynema aestuarii</taxon>
    </lineage>
</organism>
<dbReference type="EMBL" id="CP051167">
    <property type="protein sequence ID" value="QIZ72161.1"/>
    <property type="molecule type" value="Genomic_DNA"/>
</dbReference>
<dbReference type="KEGG" id="oxy:HCG48_17605"/>
<evidence type="ECO:0000313" key="2">
    <source>
        <dbReference type="Proteomes" id="UP000500857"/>
    </source>
</evidence>
<reference evidence="1 2" key="1">
    <citation type="submission" date="2020-04" db="EMBL/GenBank/DDBJ databases">
        <authorList>
            <person name="Basu S."/>
            <person name="Maruthanayagam V."/>
            <person name="Chakraborty S."/>
            <person name="Pramanik A."/>
            <person name="Mukherjee J."/>
            <person name="Brink B."/>
        </authorList>
    </citation>
    <scope>NUCLEOTIDE SEQUENCE [LARGE SCALE GENOMIC DNA]</scope>
    <source>
        <strain evidence="1 2">AP17</strain>
    </source>
</reference>
<sequence>MDTVTFFPRAIRPLMLYSANAQEAVFPILGNGAPLSYYSARSLAKAALICSDRDPIETQFGDGMREVRIMHLCNRLEIDPCLVATLSQVSLPARADWIGLAHWLLDLADLRFQQLSN</sequence>
<dbReference type="AlphaFoldDB" id="A0A6H1U001"/>
<protein>
    <submittedName>
        <fullName evidence="1">Uncharacterized protein</fullName>
    </submittedName>
</protein>
<accession>A0A6H1U001</accession>
<name>A0A6H1U001_9CYAN</name>
<evidence type="ECO:0000313" key="1">
    <source>
        <dbReference type="EMBL" id="QIZ72161.1"/>
    </source>
</evidence>
<dbReference type="Proteomes" id="UP000500857">
    <property type="component" value="Chromosome"/>
</dbReference>
<proteinExistence type="predicted"/>
<dbReference type="RefSeq" id="WP_168570311.1">
    <property type="nucleotide sequence ID" value="NZ_CP051167.1"/>
</dbReference>
<keyword evidence="2" id="KW-1185">Reference proteome</keyword>
<gene>
    <name evidence="1" type="ORF">HCG48_17605</name>
</gene>